<gene>
    <name evidence="1" type="ORF">IU459_34715</name>
</gene>
<evidence type="ECO:0000313" key="2">
    <source>
        <dbReference type="Proteomes" id="UP000702209"/>
    </source>
</evidence>
<dbReference type="RefSeq" id="WP_195133832.1">
    <property type="nucleotide sequence ID" value="NZ_JADLQX010000049.1"/>
</dbReference>
<keyword evidence="2" id="KW-1185">Reference proteome</keyword>
<dbReference type="EMBL" id="JADLQX010000049">
    <property type="protein sequence ID" value="MBF6302652.1"/>
    <property type="molecule type" value="Genomic_DNA"/>
</dbReference>
<comment type="caution">
    <text evidence="1">The sequence shown here is derived from an EMBL/GenBank/DDBJ whole genome shotgun (WGS) entry which is preliminary data.</text>
</comment>
<accession>A0ABS0D1F1</accession>
<dbReference type="Proteomes" id="UP000702209">
    <property type="component" value="Unassembled WGS sequence"/>
</dbReference>
<reference evidence="1 2" key="1">
    <citation type="submission" date="2020-10" db="EMBL/GenBank/DDBJ databases">
        <title>Identification of Nocardia species via Next-generation sequencing and recognition of intraspecies genetic diversity.</title>
        <authorList>
            <person name="Li P."/>
            <person name="Li P."/>
            <person name="Lu B."/>
        </authorList>
    </citation>
    <scope>NUCLEOTIDE SEQUENCE [LARGE SCALE GENOMIC DNA]</scope>
    <source>
        <strain evidence="1 2">BJ06-0157</strain>
    </source>
</reference>
<name>A0ABS0D1F1_9NOCA</name>
<organism evidence="1 2">
    <name type="scientific">Nocardia amamiensis</name>
    <dbReference type="NCBI Taxonomy" id="404578"/>
    <lineage>
        <taxon>Bacteria</taxon>
        <taxon>Bacillati</taxon>
        <taxon>Actinomycetota</taxon>
        <taxon>Actinomycetes</taxon>
        <taxon>Mycobacteriales</taxon>
        <taxon>Nocardiaceae</taxon>
        <taxon>Nocardia</taxon>
    </lineage>
</organism>
<proteinExistence type="predicted"/>
<evidence type="ECO:0000313" key="1">
    <source>
        <dbReference type="EMBL" id="MBF6302652.1"/>
    </source>
</evidence>
<protein>
    <recommendedName>
        <fullName evidence="3">Helicase-associated domain-containing protein</fullName>
    </recommendedName>
</protein>
<sequence length="113" mass="13535">MQWRLTARWDDRQDAVKAVNHARQILPTWLLLLPETVILAEILMDPTWRRRIGLAEKIHDQRPFYAHVAHRLGFSGSTARLHADNEPLRRWVYQHQAQHRDTYKYAFRSALLR</sequence>
<evidence type="ECO:0008006" key="3">
    <source>
        <dbReference type="Google" id="ProtNLM"/>
    </source>
</evidence>